<organism evidence="9 10">
    <name type="scientific">Tautonia plasticadhaerens</name>
    <dbReference type="NCBI Taxonomy" id="2527974"/>
    <lineage>
        <taxon>Bacteria</taxon>
        <taxon>Pseudomonadati</taxon>
        <taxon>Planctomycetota</taxon>
        <taxon>Planctomycetia</taxon>
        <taxon>Isosphaerales</taxon>
        <taxon>Isosphaeraceae</taxon>
        <taxon>Tautonia</taxon>
    </lineage>
</organism>
<dbReference type="PANTHER" id="PTHR30446">
    <property type="entry name" value="RECOMBINATION PROTEIN RECR"/>
    <property type="match status" value="1"/>
</dbReference>
<keyword evidence="3 7" id="KW-0863">Zinc-finger</keyword>
<comment type="similarity">
    <text evidence="7">Belongs to the RecR family.</text>
</comment>
<sequence length="217" mass="23181">MTRAEAGEPGPTPVSVASGASGTVDRLVRALGRLPGIGAKSAERLAHHLLRCPPEEAIELAEAIRAAKDQIRHCEVCAHLTEAGQDRCAFCRDPRRDPGLICVVEQSRDLMAIEKAGSYNGLYHVLLGRLAPLNGVFEDQLNLPKLDARVREGGVREVILATNPTLEGDATARLVADRLADAGVPITRLARGLASGGSLEFANKEMLADALQGRRRV</sequence>
<protein>
    <recommendedName>
        <fullName evidence="7">Recombination protein RecR</fullName>
    </recommendedName>
</protein>
<dbReference type="SUPFAM" id="SSF111304">
    <property type="entry name" value="Recombination protein RecR"/>
    <property type="match status" value="1"/>
</dbReference>
<dbReference type="PROSITE" id="PS01300">
    <property type="entry name" value="RECR"/>
    <property type="match status" value="1"/>
</dbReference>
<comment type="function">
    <text evidence="7">May play a role in DNA repair. It seems to be involved in an RecBC-independent recombinational process of DNA repair. It may act with RecF and RecO.</text>
</comment>
<dbReference type="Gene3D" id="1.10.8.420">
    <property type="entry name" value="RecR Domain 1"/>
    <property type="match status" value="1"/>
</dbReference>
<evidence type="ECO:0000256" key="6">
    <source>
        <dbReference type="ARBA" id="ARBA00023204"/>
    </source>
</evidence>
<evidence type="ECO:0000313" key="9">
    <source>
        <dbReference type="EMBL" id="QDV32914.1"/>
    </source>
</evidence>
<keyword evidence="6 7" id="KW-0234">DNA repair</keyword>
<evidence type="ECO:0000256" key="7">
    <source>
        <dbReference type="HAMAP-Rule" id="MF_00017"/>
    </source>
</evidence>
<gene>
    <name evidence="7 9" type="primary">recR</name>
    <name evidence="9" type="ORF">ElP_07540</name>
</gene>
<dbReference type="InterPro" id="IPR034137">
    <property type="entry name" value="TOPRIM_RecR"/>
</dbReference>
<keyword evidence="10" id="KW-1185">Reference proteome</keyword>
<evidence type="ECO:0000256" key="3">
    <source>
        <dbReference type="ARBA" id="ARBA00022771"/>
    </source>
</evidence>
<dbReference type="GO" id="GO:0008270">
    <property type="term" value="F:zinc ion binding"/>
    <property type="evidence" value="ECO:0007669"/>
    <property type="project" value="UniProtKB-KW"/>
</dbReference>
<dbReference type="KEGG" id="tpla:ElP_07540"/>
<keyword evidence="2 7" id="KW-0227">DNA damage</keyword>
<feature type="domain" description="Toprim" evidence="8">
    <location>
        <begin position="99"/>
        <end position="194"/>
    </location>
</feature>
<comment type="caution">
    <text evidence="7">Lacks conserved residue(s) required for the propagation of feature annotation.</text>
</comment>
<keyword evidence="1 7" id="KW-0479">Metal-binding</keyword>
<dbReference type="GO" id="GO:0006310">
    <property type="term" value="P:DNA recombination"/>
    <property type="evidence" value="ECO:0007669"/>
    <property type="project" value="UniProtKB-UniRule"/>
</dbReference>
<dbReference type="AlphaFoldDB" id="A0A518GWF7"/>
<evidence type="ECO:0000259" key="8">
    <source>
        <dbReference type="PROSITE" id="PS50880"/>
    </source>
</evidence>
<dbReference type="Gene3D" id="3.40.1360.10">
    <property type="match status" value="1"/>
</dbReference>
<dbReference type="EMBL" id="CP036426">
    <property type="protein sequence ID" value="QDV32914.1"/>
    <property type="molecule type" value="Genomic_DNA"/>
</dbReference>
<evidence type="ECO:0000256" key="5">
    <source>
        <dbReference type="ARBA" id="ARBA00023172"/>
    </source>
</evidence>
<dbReference type="GO" id="GO:0003677">
    <property type="term" value="F:DNA binding"/>
    <property type="evidence" value="ECO:0007669"/>
    <property type="project" value="UniProtKB-UniRule"/>
</dbReference>
<dbReference type="Pfam" id="PF13662">
    <property type="entry name" value="Toprim_4"/>
    <property type="match status" value="1"/>
</dbReference>
<dbReference type="HAMAP" id="MF_00017">
    <property type="entry name" value="RecR"/>
    <property type="match status" value="1"/>
</dbReference>
<dbReference type="InterPro" id="IPR006171">
    <property type="entry name" value="TOPRIM_dom"/>
</dbReference>
<dbReference type="PROSITE" id="PS50880">
    <property type="entry name" value="TOPRIM"/>
    <property type="match status" value="1"/>
</dbReference>
<dbReference type="OrthoDB" id="9802672at2"/>
<dbReference type="Gene3D" id="3.30.60.80">
    <property type="match status" value="1"/>
</dbReference>
<dbReference type="PANTHER" id="PTHR30446:SF0">
    <property type="entry name" value="RECOMBINATION PROTEIN RECR"/>
    <property type="match status" value="1"/>
</dbReference>
<dbReference type="Pfam" id="PF21176">
    <property type="entry name" value="RecR_HhH"/>
    <property type="match status" value="1"/>
</dbReference>
<dbReference type="Proteomes" id="UP000317835">
    <property type="component" value="Chromosome"/>
</dbReference>
<dbReference type="RefSeq" id="WP_145267350.1">
    <property type="nucleotide sequence ID" value="NZ_CP036426.1"/>
</dbReference>
<reference evidence="9 10" key="1">
    <citation type="submission" date="2019-02" db="EMBL/GenBank/DDBJ databases">
        <title>Deep-cultivation of Planctomycetes and their phenomic and genomic characterization uncovers novel biology.</title>
        <authorList>
            <person name="Wiegand S."/>
            <person name="Jogler M."/>
            <person name="Boedeker C."/>
            <person name="Pinto D."/>
            <person name="Vollmers J."/>
            <person name="Rivas-Marin E."/>
            <person name="Kohn T."/>
            <person name="Peeters S.H."/>
            <person name="Heuer A."/>
            <person name="Rast P."/>
            <person name="Oberbeckmann S."/>
            <person name="Bunk B."/>
            <person name="Jeske O."/>
            <person name="Meyerdierks A."/>
            <person name="Storesund J.E."/>
            <person name="Kallscheuer N."/>
            <person name="Luecker S."/>
            <person name="Lage O.M."/>
            <person name="Pohl T."/>
            <person name="Merkel B.J."/>
            <person name="Hornburger P."/>
            <person name="Mueller R.-W."/>
            <person name="Bruemmer F."/>
            <person name="Labrenz M."/>
            <person name="Spormann A.M."/>
            <person name="Op den Camp H."/>
            <person name="Overmann J."/>
            <person name="Amann R."/>
            <person name="Jetten M.S.M."/>
            <person name="Mascher T."/>
            <person name="Medema M.H."/>
            <person name="Devos D.P."/>
            <person name="Kaster A.-K."/>
            <person name="Ovreas L."/>
            <person name="Rohde M."/>
            <person name="Galperin M.Y."/>
            <person name="Jogler C."/>
        </authorList>
    </citation>
    <scope>NUCLEOTIDE SEQUENCE [LARGE SCALE GENOMIC DNA]</scope>
    <source>
        <strain evidence="9 10">ElP</strain>
    </source>
</reference>
<accession>A0A518GWF7</accession>
<dbReference type="SMART" id="SM00493">
    <property type="entry name" value="TOPRIM"/>
    <property type="match status" value="1"/>
</dbReference>
<proteinExistence type="inferred from homology"/>
<evidence type="ECO:0000256" key="2">
    <source>
        <dbReference type="ARBA" id="ARBA00022763"/>
    </source>
</evidence>
<dbReference type="InterPro" id="IPR023627">
    <property type="entry name" value="Rcmb_RecR"/>
</dbReference>
<dbReference type="CDD" id="cd01025">
    <property type="entry name" value="TOPRIM_recR"/>
    <property type="match status" value="1"/>
</dbReference>
<dbReference type="InterPro" id="IPR000093">
    <property type="entry name" value="DNA_Rcmb_RecR"/>
</dbReference>
<dbReference type="InterPro" id="IPR015967">
    <property type="entry name" value="Rcmb_RecR_Znf"/>
</dbReference>
<dbReference type="GO" id="GO:0006281">
    <property type="term" value="P:DNA repair"/>
    <property type="evidence" value="ECO:0007669"/>
    <property type="project" value="UniProtKB-UniRule"/>
</dbReference>
<evidence type="ECO:0000256" key="1">
    <source>
        <dbReference type="ARBA" id="ARBA00022723"/>
    </source>
</evidence>
<name>A0A518GWF7_9BACT</name>
<dbReference type="NCBIfam" id="TIGR00615">
    <property type="entry name" value="recR"/>
    <property type="match status" value="1"/>
</dbReference>
<keyword evidence="5 7" id="KW-0233">DNA recombination</keyword>
<keyword evidence="4 7" id="KW-0862">Zinc</keyword>
<evidence type="ECO:0000256" key="4">
    <source>
        <dbReference type="ARBA" id="ARBA00022833"/>
    </source>
</evidence>
<evidence type="ECO:0000313" key="10">
    <source>
        <dbReference type="Proteomes" id="UP000317835"/>
    </source>
</evidence>